<proteinExistence type="predicted"/>
<dbReference type="GeneID" id="36585953"/>
<reference evidence="9 10" key="1">
    <citation type="submission" date="2016-04" db="EMBL/GenBank/DDBJ databases">
        <title>A degradative enzymes factory behind the ericoid mycorrhizal symbiosis.</title>
        <authorList>
            <consortium name="DOE Joint Genome Institute"/>
            <person name="Martino E."/>
            <person name="Morin E."/>
            <person name="Grelet G."/>
            <person name="Kuo A."/>
            <person name="Kohler A."/>
            <person name="Daghino S."/>
            <person name="Barry K."/>
            <person name="Choi C."/>
            <person name="Cichocki N."/>
            <person name="Clum A."/>
            <person name="Copeland A."/>
            <person name="Hainaut M."/>
            <person name="Haridas S."/>
            <person name="Labutti K."/>
            <person name="Lindquist E."/>
            <person name="Lipzen A."/>
            <person name="Khouja H.-R."/>
            <person name="Murat C."/>
            <person name="Ohm R."/>
            <person name="Olson A."/>
            <person name="Spatafora J."/>
            <person name="Veneault-Fourrey C."/>
            <person name="Henrissat B."/>
            <person name="Grigoriev I."/>
            <person name="Martin F."/>
            <person name="Perotto S."/>
        </authorList>
    </citation>
    <scope>NUCLEOTIDE SEQUENCE [LARGE SCALE GENOMIC DNA]</scope>
    <source>
        <strain evidence="9 10">E</strain>
    </source>
</reference>
<evidence type="ECO:0000256" key="4">
    <source>
        <dbReference type="ARBA" id="ARBA00023125"/>
    </source>
</evidence>
<dbReference type="InterPro" id="IPR036864">
    <property type="entry name" value="Zn2-C6_fun-type_DNA-bd_sf"/>
</dbReference>
<dbReference type="GO" id="GO:0000981">
    <property type="term" value="F:DNA-binding transcription factor activity, RNA polymerase II-specific"/>
    <property type="evidence" value="ECO:0007669"/>
    <property type="project" value="InterPro"/>
</dbReference>
<dbReference type="RefSeq" id="XP_024740595.1">
    <property type="nucleotide sequence ID" value="XM_024877876.1"/>
</dbReference>
<keyword evidence="1" id="KW-0479">Metal-binding</keyword>
<dbReference type="PROSITE" id="PS50048">
    <property type="entry name" value="ZN2_CY6_FUNGAL_2"/>
    <property type="match status" value="1"/>
</dbReference>
<dbReference type="PANTHER" id="PTHR36206">
    <property type="entry name" value="ASPERCRYPTIN BIOSYNTHESIS CLUSTER-SPECIFIC TRANSCRIPTION REGULATOR ATNN-RELATED"/>
    <property type="match status" value="1"/>
</dbReference>
<evidence type="ECO:0000256" key="5">
    <source>
        <dbReference type="ARBA" id="ARBA00023163"/>
    </source>
</evidence>
<dbReference type="PANTHER" id="PTHR36206:SF4">
    <property type="entry name" value="HYPOTHETICAL CONSERVED PROTEIN (EUROFUNG)-RELATED"/>
    <property type="match status" value="1"/>
</dbReference>
<feature type="region of interest" description="Disordered" evidence="7">
    <location>
        <begin position="1"/>
        <end position="24"/>
    </location>
</feature>
<accession>A0A2J6TKZ6</accession>
<dbReference type="InterPro" id="IPR001138">
    <property type="entry name" value="Zn2Cys6_DnaBD"/>
</dbReference>
<evidence type="ECO:0000256" key="6">
    <source>
        <dbReference type="ARBA" id="ARBA00023242"/>
    </source>
</evidence>
<dbReference type="Pfam" id="PF11951">
    <property type="entry name" value="Fungal_trans_2"/>
    <property type="match status" value="1"/>
</dbReference>
<keyword evidence="4" id="KW-0238">DNA-binding</keyword>
<organism evidence="9 10">
    <name type="scientific">Hyaloscypha bicolor E</name>
    <dbReference type="NCBI Taxonomy" id="1095630"/>
    <lineage>
        <taxon>Eukaryota</taxon>
        <taxon>Fungi</taxon>
        <taxon>Dikarya</taxon>
        <taxon>Ascomycota</taxon>
        <taxon>Pezizomycotina</taxon>
        <taxon>Leotiomycetes</taxon>
        <taxon>Helotiales</taxon>
        <taxon>Hyaloscyphaceae</taxon>
        <taxon>Hyaloscypha</taxon>
        <taxon>Hyaloscypha bicolor</taxon>
    </lineage>
</organism>
<dbReference type="Proteomes" id="UP000235371">
    <property type="component" value="Unassembled WGS sequence"/>
</dbReference>
<dbReference type="PROSITE" id="PS00463">
    <property type="entry name" value="ZN2_CY6_FUNGAL_1"/>
    <property type="match status" value="1"/>
</dbReference>
<dbReference type="OrthoDB" id="3172332at2759"/>
<evidence type="ECO:0000259" key="8">
    <source>
        <dbReference type="PROSITE" id="PS50048"/>
    </source>
</evidence>
<dbReference type="SUPFAM" id="SSF57701">
    <property type="entry name" value="Zn2/Cys6 DNA-binding domain"/>
    <property type="match status" value="1"/>
</dbReference>
<keyword evidence="10" id="KW-1185">Reference proteome</keyword>
<evidence type="ECO:0000313" key="10">
    <source>
        <dbReference type="Proteomes" id="UP000235371"/>
    </source>
</evidence>
<evidence type="ECO:0000256" key="3">
    <source>
        <dbReference type="ARBA" id="ARBA00023015"/>
    </source>
</evidence>
<dbReference type="InterPro" id="IPR021858">
    <property type="entry name" value="Fun_TF"/>
</dbReference>
<dbReference type="GO" id="GO:0003677">
    <property type="term" value="F:DNA binding"/>
    <property type="evidence" value="ECO:0007669"/>
    <property type="project" value="UniProtKB-KW"/>
</dbReference>
<evidence type="ECO:0000313" key="9">
    <source>
        <dbReference type="EMBL" id="PMD63691.1"/>
    </source>
</evidence>
<dbReference type="Pfam" id="PF00172">
    <property type="entry name" value="Zn_clus"/>
    <property type="match status" value="1"/>
</dbReference>
<evidence type="ECO:0000256" key="1">
    <source>
        <dbReference type="ARBA" id="ARBA00022723"/>
    </source>
</evidence>
<evidence type="ECO:0000256" key="2">
    <source>
        <dbReference type="ARBA" id="ARBA00022833"/>
    </source>
</evidence>
<dbReference type="AlphaFoldDB" id="A0A2J6TKZ6"/>
<dbReference type="InParanoid" id="A0A2J6TKZ6"/>
<keyword evidence="3" id="KW-0805">Transcription regulation</keyword>
<protein>
    <recommendedName>
        <fullName evidence="8">Zn(2)-C6 fungal-type domain-containing protein</fullName>
    </recommendedName>
</protein>
<sequence>MQDRRKSDVSLPGQEESPITRARRSTKRSRTGCLTCKFRKVKCDEAKPECNRCRVFGIGCDGYEKQVSSSSSPRLPIFKNGASYYNSLLALSPSEALHFECEAEQRHFYTFQAETAQEICGIFESVFWQRLVLQGCYQERFVLDAVIAISAYNTSLKLRKGGWQDEGCLATAAAQAQFALRKYQDSLQVMRTSLSETPSPRKALMACLLVCSFEGLFGNTVTALTHARSGQTLVENFLAEHPHPAPEGEGITSPAPHIIEDKLLQAASYFETQIIGLFDGRCPGDHATLKMEGKETIARMPKTFKDLEEACAYWDLVARRSMHFVCEYRPDSHRGLDPYSDYESGELVSITKVIPDTKAITVDSPLGKELLDRYQCDRKKYSDDITRWSAAFSDLYSRLKRTTNKRQIMGAHTLYVKSKSMEMGVGSAMEDGMCSHDKYFSHFREIVTLSKEIVRIKKTLSQSEFAVELGIIPSLHMAAKWCRGRTIRREAIALLYGYGSREGHWDSKTMAEVDRCVMELEEEDIDTEYIPEFARVRVLSITSDKEGGDWATVEYVKGSPRTGELPGRKRIRSPVEQKAISGRGSEESETSVATYGEALIVPYDSADNGQRGEELFRSSGATPIGYLFNQPPVSK</sequence>
<keyword evidence="6" id="KW-0539">Nucleus</keyword>
<dbReference type="EMBL" id="KZ613780">
    <property type="protein sequence ID" value="PMD63691.1"/>
    <property type="molecule type" value="Genomic_DNA"/>
</dbReference>
<dbReference type="SMART" id="SM00066">
    <property type="entry name" value="GAL4"/>
    <property type="match status" value="1"/>
</dbReference>
<keyword evidence="5" id="KW-0804">Transcription</keyword>
<dbReference type="CDD" id="cd00067">
    <property type="entry name" value="GAL4"/>
    <property type="match status" value="1"/>
</dbReference>
<dbReference type="Gene3D" id="4.10.240.10">
    <property type="entry name" value="Zn(2)-C6 fungal-type DNA-binding domain"/>
    <property type="match status" value="1"/>
</dbReference>
<evidence type="ECO:0000256" key="7">
    <source>
        <dbReference type="SAM" id="MobiDB-lite"/>
    </source>
</evidence>
<feature type="domain" description="Zn(2)-C6 fungal-type" evidence="8">
    <location>
        <begin position="32"/>
        <end position="60"/>
    </location>
</feature>
<dbReference type="GO" id="GO:0008270">
    <property type="term" value="F:zinc ion binding"/>
    <property type="evidence" value="ECO:0007669"/>
    <property type="project" value="InterPro"/>
</dbReference>
<dbReference type="InterPro" id="IPR052360">
    <property type="entry name" value="Transcr_Regulatory_Proteins"/>
</dbReference>
<name>A0A2J6TKZ6_9HELO</name>
<keyword evidence="2" id="KW-0862">Zinc</keyword>
<gene>
    <name evidence="9" type="ORF">K444DRAFT_584604</name>
</gene>